<dbReference type="KEGG" id="chya:V22_08250"/>
<keyword evidence="2" id="KW-1133">Transmembrane helix</keyword>
<evidence type="ECO:0000313" key="5">
    <source>
        <dbReference type="EMBL" id="QDT63601.1"/>
    </source>
</evidence>
<dbReference type="InterPro" id="IPR049366">
    <property type="entry name" value="RGL11_C"/>
</dbReference>
<evidence type="ECO:0000256" key="2">
    <source>
        <dbReference type="SAM" id="Phobius"/>
    </source>
</evidence>
<dbReference type="InterPro" id="IPR034641">
    <property type="entry name" value="RGL11"/>
</dbReference>
<organism evidence="5 6">
    <name type="scientific">Calycomorphotria hydatis</name>
    <dbReference type="NCBI Taxonomy" id="2528027"/>
    <lineage>
        <taxon>Bacteria</taxon>
        <taxon>Pseudomonadati</taxon>
        <taxon>Planctomycetota</taxon>
        <taxon>Planctomycetia</taxon>
        <taxon>Planctomycetales</taxon>
        <taxon>Planctomycetaceae</taxon>
        <taxon>Calycomorphotria</taxon>
    </lineage>
</organism>
<evidence type="ECO:0000313" key="6">
    <source>
        <dbReference type="Proteomes" id="UP000319976"/>
    </source>
</evidence>
<keyword evidence="2" id="KW-0812">Transmembrane</keyword>
<feature type="domain" description="Rhamnogalacturonan I lyase beta-sheet" evidence="3">
    <location>
        <begin position="138"/>
        <end position="219"/>
    </location>
</feature>
<feature type="domain" description="Rhamnogalacturonan lyase family 11 C-terminal" evidence="4">
    <location>
        <begin position="238"/>
        <end position="744"/>
    </location>
</feature>
<dbReference type="SUPFAM" id="SSF69318">
    <property type="entry name" value="Integrin alpha N-terminal domain"/>
    <property type="match status" value="1"/>
</dbReference>
<sequence length="755" mass="83473">MSIKPSQKSSRKRVRNRLSGNPPPRRLPDLPRKTNGRKPRRRQVNYEAITLWSAIGIGGGLCVGLAAFFLVTGLKQTADYTVVSPGDYTAELNASYLPTTEGDENVEAIASELPDSPTAQEKASPQSDAADDKGVKLVEKLDRGLVAVPKSGDSVLLSWRFLGLDPESIRFDLYRTESGGKPVKLNSAPLYETNFIDNDWDSTRETTWRVVPNINESELGQGSHCTLTANTPAWPMISIPLNRPSGGECLDHSHYDYTANDATVADLDGDGDYEIILRWEPTKSWGGGGHNGPTGPVLIDAYTLEGEHLWRINLGHNINASAHITQMTAFDLNSDGRAEVALQTADGTVDGLGNVIGEEQADHRRDDGVVLSGPEYLTIFDGLSGAELETKLFIPQRHPQTHSPTPDQIWDIWGDNYGNRMNRFGACVAYLDGRHPHLITTRGYYGGHKGRGGRTCIAAWIWRDGELNNVWTFDTLGHPELAGYIGQGNHQVSVADLDNDGCDEIVYGACAIDNDGTGLYTTGLGHGDTLHVTDMDPERPGIEVFTVHEGTGHDAGMEFRAADGTAIWKKFPHADVGRGVAFDIDPNSPGFEFWSSASDKIYDIHGNSIANKRPRWTNMGIWWDGDLSREILDGTVIDKWDPVKHENRRLLTAYKKPYLGSKNNSTKSTPCLVADVVGDWREELILRSQDNNRLMIIMSNHPSEIRLRTLMHDPHYRVSVDWQNVGYNQPPHTGFYLGTGMPLPQPAYKIKYVEN</sequence>
<dbReference type="Gene3D" id="2.60.40.10">
    <property type="entry name" value="Immunoglobulins"/>
    <property type="match status" value="1"/>
</dbReference>
<keyword evidence="2" id="KW-0472">Membrane</keyword>
<dbReference type="Pfam" id="PF21348">
    <property type="entry name" value="RGL11_C"/>
    <property type="match status" value="1"/>
</dbReference>
<dbReference type="Proteomes" id="UP000319976">
    <property type="component" value="Chromosome"/>
</dbReference>
<gene>
    <name evidence="5" type="primary">yesW_1</name>
    <name evidence="5" type="ORF">V22_08250</name>
</gene>
<dbReference type="PANTHER" id="PTHR43118">
    <property type="entry name" value="RHAMNOGALACTURONAN LYASE (EUROFUNG)"/>
    <property type="match status" value="1"/>
</dbReference>
<evidence type="ECO:0000259" key="3">
    <source>
        <dbReference type="Pfam" id="PF18370"/>
    </source>
</evidence>
<evidence type="ECO:0000256" key="1">
    <source>
        <dbReference type="SAM" id="MobiDB-lite"/>
    </source>
</evidence>
<dbReference type="AlphaFoldDB" id="A0A517T5H5"/>
<dbReference type="EMBL" id="CP036316">
    <property type="protein sequence ID" value="QDT63601.1"/>
    <property type="molecule type" value="Genomic_DNA"/>
</dbReference>
<keyword evidence="5" id="KW-0456">Lyase</keyword>
<name>A0A517T5H5_9PLAN</name>
<protein>
    <submittedName>
        <fullName evidence="5">Rhamnogalacturonan endolyase YesW</fullName>
        <ecNumber evidence="5">4.2.2.23</ecNumber>
    </submittedName>
</protein>
<dbReference type="InterPro" id="IPR013783">
    <property type="entry name" value="Ig-like_fold"/>
</dbReference>
<evidence type="ECO:0000259" key="4">
    <source>
        <dbReference type="Pfam" id="PF21348"/>
    </source>
</evidence>
<dbReference type="PANTHER" id="PTHR43118:SF1">
    <property type="entry name" value="RHAMNOGALACTURONAN LYASE (EUROFUNG)"/>
    <property type="match status" value="1"/>
</dbReference>
<feature type="region of interest" description="Disordered" evidence="1">
    <location>
        <begin position="1"/>
        <end position="41"/>
    </location>
</feature>
<reference evidence="5 6" key="1">
    <citation type="submission" date="2019-02" db="EMBL/GenBank/DDBJ databases">
        <title>Deep-cultivation of Planctomycetes and their phenomic and genomic characterization uncovers novel biology.</title>
        <authorList>
            <person name="Wiegand S."/>
            <person name="Jogler M."/>
            <person name="Boedeker C."/>
            <person name="Pinto D."/>
            <person name="Vollmers J."/>
            <person name="Rivas-Marin E."/>
            <person name="Kohn T."/>
            <person name="Peeters S.H."/>
            <person name="Heuer A."/>
            <person name="Rast P."/>
            <person name="Oberbeckmann S."/>
            <person name="Bunk B."/>
            <person name="Jeske O."/>
            <person name="Meyerdierks A."/>
            <person name="Storesund J.E."/>
            <person name="Kallscheuer N."/>
            <person name="Luecker S."/>
            <person name="Lage O.M."/>
            <person name="Pohl T."/>
            <person name="Merkel B.J."/>
            <person name="Hornburger P."/>
            <person name="Mueller R.-W."/>
            <person name="Bruemmer F."/>
            <person name="Labrenz M."/>
            <person name="Spormann A.M."/>
            <person name="Op den Camp H."/>
            <person name="Overmann J."/>
            <person name="Amann R."/>
            <person name="Jetten M.S.M."/>
            <person name="Mascher T."/>
            <person name="Medema M.H."/>
            <person name="Devos D.P."/>
            <person name="Kaster A.-K."/>
            <person name="Ovreas L."/>
            <person name="Rohde M."/>
            <person name="Galperin M.Y."/>
            <person name="Jogler C."/>
        </authorList>
    </citation>
    <scope>NUCLEOTIDE SEQUENCE [LARGE SCALE GENOMIC DNA]</scope>
    <source>
        <strain evidence="5 6">V22</strain>
    </source>
</reference>
<accession>A0A517T5H5</accession>
<keyword evidence="6" id="KW-1185">Reference proteome</keyword>
<dbReference type="InterPro" id="IPR028994">
    <property type="entry name" value="Integrin_alpha_N"/>
</dbReference>
<dbReference type="EC" id="4.2.2.23" evidence="5"/>
<proteinExistence type="predicted"/>
<feature type="transmembrane region" description="Helical" evidence="2">
    <location>
        <begin position="48"/>
        <end position="71"/>
    </location>
</feature>
<dbReference type="Pfam" id="PF18370">
    <property type="entry name" value="RGI_lyase"/>
    <property type="match status" value="1"/>
</dbReference>
<dbReference type="GO" id="GO:0102210">
    <property type="term" value="F:rhamnogalacturonan endolyase activity"/>
    <property type="evidence" value="ECO:0007669"/>
    <property type="project" value="UniProtKB-EC"/>
</dbReference>
<dbReference type="InterPro" id="IPR041624">
    <property type="entry name" value="RGI_lyase"/>
</dbReference>
<dbReference type="CDD" id="cd10318">
    <property type="entry name" value="RGL11"/>
    <property type="match status" value="1"/>
</dbReference>